<organism evidence="3 4">
    <name type="scientific">Pristionchus pacificus</name>
    <name type="common">Parasitic nematode worm</name>
    <dbReference type="NCBI Taxonomy" id="54126"/>
    <lineage>
        <taxon>Eukaryota</taxon>
        <taxon>Metazoa</taxon>
        <taxon>Ecdysozoa</taxon>
        <taxon>Nematoda</taxon>
        <taxon>Chromadorea</taxon>
        <taxon>Rhabditida</taxon>
        <taxon>Rhabditina</taxon>
        <taxon>Diplogasteromorpha</taxon>
        <taxon>Diplogasteroidea</taxon>
        <taxon>Neodiplogasteridae</taxon>
        <taxon>Pristionchus</taxon>
    </lineage>
</organism>
<dbReference type="PANTHER" id="PTHR21301:SF10">
    <property type="entry name" value="REVERSE TRANSCRIPTASE DOMAIN-CONTAINING PROTEIN"/>
    <property type="match status" value="1"/>
</dbReference>
<dbReference type="GO" id="GO:0031204">
    <property type="term" value="P:post-translational protein targeting to membrane, translocation"/>
    <property type="evidence" value="ECO:0000318"/>
    <property type="project" value="GO_Central"/>
</dbReference>
<name>A0A8R1UTJ7_PRIPA</name>
<protein>
    <recommendedName>
        <fullName evidence="5">Reverse transcriptase domain-containing protein</fullName>
    </recommendedName>
</protein>
<feature type="transmembrane region" description="Helical" evidence="2">
    <location>
        <begin position="214"/>
        <end position="235"/>
    </location>
</feature>
<gene>
    <name evidence="3" type="primary">WBGene00276774</name>
</gene>
<dbReference type="GO" id="GO:0043022">
    <property type="term" value="F:ribosome binding"/>
    <property type="evidence" value="ECO:0000318"/>
    <property type="project" value="GO_Central"/>
</dbReference>
<keyword evidence="2" id="KW-0812">Transmembrane</keyword>
<accession>A0A8R1UTJ7</accession>
<dbReference type="InterPro" id="IPR002208">
    <property type="entry name" value="SecY/SEC61-alpha"/>
</dbReference>
<feature type="transmembrane region" description="Helical" evidence="2">
    <location>
        <begin position="106"/>
        <end position="125"/>
    </location>
</feature>
<evidence type="ECO:0000256" key="1">
    <source>
        <dbReference type="SAM" id="MobiDB-lite"/>
    </source>
</evidence>
<proteinExistence type="predicted"/>
<keyword evidence="2" id="KW-0472">Membrane</keyword>
<dbReference type="AlphaFoldDB" id="A0A8R1UTJ7"/>
<feature type="transmembrane region" description="Helical" evidence="2">
    <location>
        <begin position="145"/>
        <end position="164"/>
    </location>
</feature>
<evidence type="ECO:0008006" key="5">
    <source>
        <dbReference type="Google" id="ProtNLM"/>
    </source>
</evidence>
<dbReference type="Pfam" id="PF00344">
    <property type="entry name" value="SecY"/>
    <property type="match status" value="1"/>
</dbReference>
<keyword evidence="4" id="KW-1185">Reference proteome</keyword>
<evidence type="ECO:0000313" key="3">
    <source>
        <dbReference type="EnsemblMetazoa" id="PPA38405.1"/>
    </source>
</evidence>
<reference evidence="3" key="2">
    <citation type="submission" date="2022-06" db="UniProtKB">
        <authorList>
            <consortium name="EnsemblMetazoa"/>
        </authorList>
    </citation>
    <scope>IDENTIFICATION</scope>
    <source>
        <strain evidence="3">PS312</strain>
    </source>
</reference>
<reference evidence="4" key="1">
    <citation type="journal article" date="2008" name="Nat. Genet.">
        <title>The Pristionchus pacificus genome provides a unique perspective on nematode lifestyle and parasitism.</title>
        <authorList>
            <person name="Dieterich C."/>
            <person name="Clifton S.W."/>
            <person name="Schuster L.N."/>
            <person name="Chinwalla A."/>
            <person name="Delehaunty K."/>
            <person name="Dinkelacker I."/>
            <person name="Fulton L."/>
            <person name="Fulton R."/>
            <person name="Godfrey J."/>
            <person name="Minx P."/>
            <person name="Mitreva M."/>
            <person name="Roeseler W."/>
            <person name="Tian H."/>
            <person name="Witte H."/>
            <person name="Yang S.P."/>
            <person name="Wilson R.K."/>
            <person name="Sommer R.J."/>
        </authorList>
    </citation>
    <scope>NUCLEOTIDE SEQUENCE [LARGE SCALE GENOMIC DNA]</scope>
    <source>
        <strain evidence="4">PS312</strain>
    </source>
</reference>
<keyword evidence="2" id="KW-1133">Transmembrane helix</keyword>
<dbReference type="PANTHER" id="PTHR21301">
    <property type="entry name" value="REVERSE TRANSCRIPTASE"/>
    <property type="match status" value="1"/>
</dbReference>
<dbReference type="Proteomes" id="UP000005239">
    <property type="component" value="Unassembled WGS sequence"/>
</dbReference>
<dbReference type="SUPFAM" id="SSF103491">
    <property type="entry name" value="Preprotein translocase SecY subunit"/>
    <property type="match status" value="1"/>
</dbReference>
<evidence type="ECO:0000256" key="2">
    <source>
        <dbReference type="SAM" id="Phobius"/>
    </source>
</evidence>
<feature type="region of interest" description="Disordered" evidence="1">
    <location>
        <begin position="1"/>
        <end position="57"/>
    </location>
</feature>
<feature type="compositionally biased region" description="Low complexity" evidence="1">
    <location>
        <begin position="43"/>
        <end position="57"/>
    </location>
</feature>
<dbReference type="GO" id="GO:0008320">
    <property type="term" value="F:protein transmembrane transporter activity"/>
    <property type="evidence" value="ECO:0000318"/>
    <property type="project" value="GO_Central"/>
</dbReference>
<dbReference type="InterPro" id="IPR023201">
    <property type="entry name" value="SecY_dom_sf"/>
</dbReference>
<dbReference type="GO" id="GO:0005048">
    <property type="term" value="F:signal sequence binding"/>
    <property type="evidence" value="ECO:0000318"/>
    <property type="project" value="GO_Central"/>
</dbReference>
<sequence length="748" mass="84909">MDKCWRLLSSGKPDDTSRPYSLRSIDRQEDTSSLDAMGNERCPSSSLPSSSLLLSSPPATPSMPVSLAKSVSLARLKLTASTTRIDPAPTQLTSRDRREDTVDMRVFGMVIIVGQAIVYVATGLYGEPSNMRAGSLLIVAQLKGYGLGSGISLFIATNICETIVWKAFSPVTMNTGRGTVFEGAAIALFHLLATRSDKVRALRETLYRQNLPNLMNLTATVLVFTVVIYFLGFRVDLPIKSARYRGQYSSYPIKLFYTSNIPVCICFSLSHSHSFNLIIYPLCLARNSEVTSCALAYLEADRNKEWEDCLKCVCLFETVVDTCAQYIDTHTVSGLYGNGIPLPVQPTSTCSKREEFIRAYFFDCQAENRLGRLSSIPLTAMPVVFFRPFFHCLRRFITGAHDSTLKPLSIELQKILRFLHGHFRRYCYSITGHDKINRFFSIQNTFRVVQQLNTVQNKRSEIFCADFSSLFTNLPHNVVKEKLYYLIDLMFKIAGSEYIVVQGTNVRYDRNNSSTSGRSYHKNDLKGIIEFILRNSFADYGGNLYQQQKGIPQDNNASPQIADLTLAVMEYQYIRNNIQSGHPLSFSLNRTFRYIDDLFHISDKKDEFIRITTDMYHHSLTLEQTNTGPKESAFFDMSIKVTITGAVQTSLYNKTDDYSFSVVRYPHYESNIPISMGLNTLHGEIIRIFRNCSLFEHFLERTRQLARYFLQIQYPKEILYSRLYSTLNKTPAISLKYATTVIVVSSDP</sequence>
<evidence type="ECO:0000313" key="4">
    <source>
        <dbReference type="Proteomes" id="UP000005239"/>
    </source>
</evidence>
<dbReference type="EnsemblMetazoa" id="PPA38405.1">
    <property type="protein sequence ID" value="PPA38405.1"/>
    <property type="gene ID" value="WBGene00276774"/>
</dbReference>
<dbReference type="GO" id="GO:0005784">
    <property type="term" value="C:Sec61 translocon complex"/>
    <property type="evidence" value="ECO:0000318"/>
    <property type="project" value="GO_Central"/>
</dbReference>
<dbReference type="Gene3D" id="1.10.3370.10">
    <property type="entry name" value="SecY subunit domain"/>
    <property type="match status" value="1"/>
</dbReference>
<dbReference type="GO" id="GO:0006616">
    <property type="term" value="P:SRP-dependent cotranslational protein targeting to membrane, translocation"/>
    <property type="evidence" value="ECO:0000318"/>
    <property type="project" value="GO_Central"/>
</dbReference>